<dbReference type="EMBL" id="CP130946">
    <property type="protein sequence ID" value="XRP72154.1"/>
    <property type="molecule type" value="Genomic_DNA"/>
</dbReference>
<evidence type="ECO:0000313" key="2">
    <source>
        <dbReference type="Proteomes" id="UP001196097"/>
    </source>
</evidence>
<accession>A0ACD5IHE7</accession>
<protein>
    <submittedName>
        <fullName evidence="1">Uncharacterized protein</fullName>
    </submittedName>
</protein>
<proteinExistence type="predicted"/>
<keyword evidence="2" id="KW-1185">Reference proteome</keyword>
<evidence type="ECO:0000313" key="1">
    <source>
        <dbReference type="EMBL" id="XRP72154.1"/>
    </source>
</evidence>
<reference evidence="1 2" key="1">
    <citation type="journal article" date="2021" name="ISME J.">
        <title>Genomic evolution of the class Acidithiobacillia: deep-branching Proteobacteria living in extreme acidic conditions.</title>
        <authorList>
            <person name="Moya-Beltran A."/>
            <person name="Beard S."/>
            <person name="Rojas-Villalobos C."/>
            <person name="Issotta F."/>
            <person name="Gallardo Y."/>
            <person name="Ulloa R."/>
            <person name="Giaveno A."/>
            <person name="Degli Esposti M."/>
            <person name="Johnson D.B."/>
            <person name="Quatrini R."/>
        </authorList>
    </citation>
    <scope>NUCLEOTIDE SEQUENCE [LARGE SCALE GENOMIC DNA]</scope>
    <source>
        <strain evidence="1 2">CF3</strain>
    </source>
</reference>
<dbReference type="Proteomes" id="UP001196097">
    <property type="component" value="Chromosome"/>
</dbReference>
<gene>
    <name evidence="1" type="ORF">HF292_010090</name>
</gene>
<organism evidence="1 2">
    <name type="scientific">Acidithiobacillus ferruginosus</name>
    <dbReference type="NCBI Taxonomy" id="3063951"/>
    <lineage>
        <taxon>Bacteria</taxon>
        <taxon>Pseudomonadati</taxon>
        <taxon>Pseudomonadota</taxon>
        <taxon>Acidithiobacillia</taxon>
        <taxon>Acidithiobacillales</taxon>
        <taxon>Acidithiobacillaceae</taxon>
        <taxon>Acidithiobacillus</taxon>
    </lineage>
</organism>
<name>A0ACD5IHE7_9PROT</name>
<sequence>MSDLDQASLSNVEPSLRIFFSADIVGSTAYKQKNINDPEIWFDVVLSFYREAENSFSRRWNLNKKPFESLANEDGKELFGEPPEVWKTVGDEVLFSKKVDHPIQVVTSLYSWIDTLGDLGKLLIKPGLNVKSSAWIAEFPVRNSEVILRKKIDDQPFDDAEMSHVIANFILLKEYQRNRDDYVRDFIGPSIDTGFRLGAYASVRKLAISIELAYILGVEGSIKKQANSKYSVGILDLRPLTVRYGGRVFT</sequence>